<protein>
    <recommendedName>
        <fullName evidence="3">Minor capsid protein</fullName>
    </recommendedName>
</protein>
<reference evidence="1" key="1">
    <citation type="submission" date="2020-08" db="EMBL/GenBank/DDBJ databases">
        <title>Genome public.</title>
        <authorList>
            <person name="Liu C."/>
            <person name="Sun Q."/>
        </authorList>
    </citation>
    <scope>NUCLEOTIDE SEQUENCE</scope>
    <source>
        <strain evidence="1">NSJ-28</strain>
    </source>
</reference>
<name>A0A923LXR6_9FIRM</name>
<dbReference type="EMBL" id="JACOPL010000022">
    <property type="protein sequence ID" value="MBC5726648.1"/>
    <property type="molecule type" value="Genomic_DNA"/>
</dbReference>
<keyword evidence="2" id="KW-1185">Reference proteome</keyword>
<proteinExistence type="predicted"/>
<evidence type="ECO:0008006" key="3">
    <source>
        <dbReference type="Google" id="ProtNLM"/>
    </source>
</evidence>
<gene>
    <name evidence="1" type="ORF">H8S45_14430</name>
</gene>
<dbReference type="InterPro" id="IPR021080">
    <property type="entry name" value="Minor_capsid_protein"/>
</dbReference>
<organism evidence="1 2">
    <name type="scientific">Agathobaculum faecis</name>
    <dbReference type="NCBI Taxonomy" id="2763013"/>
    <lineage>
        <taxon>Bacteria</taxon>
        <taxon>Bacillati</taxon>
        <taxon>Bacillota</taxon>
        <taxon>Clostridia</taxon>
        <taxon>Eubacteriales</taxon>
        <taxon>Butyricicoccaceae</taxon>
        <taxon>Agathobaculum</taxon>
    </lineage>
</organism>
<dbReference type="Pfam" id="PF11114">
    <property type="entry name" value="Minor_capsid_2"/>
    <property type="match status" value="1"/>
</dbReference>
<dbReference type="Proteomes" id="UP000606499">
    <property type="component" value="Unassembled WGS sequence"/>
</dbReference>
<evidence type="ECO:0000313" key="1">
    <source>
        <dbReference type="EMBL" id="MBC5726648.1"/>
    </source>
</evidence>
<sequence length="132" mass="15021">MIRYSLAIDIPDDVLDGRIKKANAWLQEEIIKDTDQFVPALTGALSTNVHRDGNAIVYAMPYARYLYYGKLMIDPETGSSYARKGSRKALTDKNLIFNKSMHPQATSHWFEVSKAVNEEKWEQGVKKILADK</sequence>
<evidence type="ECO:0000313" key="2">
    <source>
        <dbReference type="Proteomes" id="UP000606499"/>
    </source>
</evidence>
<dbReference type="AlphaFoldDB" id="A0A923LXR6"/>
<comment type="caution">
    <text evidence="1">The sequence shown here is derived from an EMBL/GenBank/DDBJ whole genome shotgun (WGS) entry which is preliminary data.</text>
</comment>
<accession>A0A923LXR6</accession>
<dbReference type="RefSeq" id="WP_054328387.1">
    <property type="nucleotide sequence ID" value="NZ_JACOPL010000022.1"/>
</dbReference>